<feature type="signal peptide" evidence="2">
    <location>
        <begin position="1"/>
        <end position="19"/>
    </location>
</feature>
<evidence type="ECO:0000313" key="4">
    <source>
        <dbReference type="EMBL" id="KAL2271035.1"/>
    </source>
</evidence>
<dbReference type="EMBL" id="JAZGUE010000001">
    <property type="protein sequence ID" value="KAL2271035.1"/>
    <property type="molecule type" value="Genomic_DNA"/>
</dbReference>
<proteinExistence type="predicted"/>
<dbReference type="RefSeq" id="XP_070869759.1">
    <property type="nucleotide sequence ID" value="XM_071010507.1"/>
</dbReference>
<feature type="region of interest" description="Disordered" evidence="1">
    <location>
        <begin position="33"/>
        <end position="112"/>
    </location>
</feature>
<feature type="compositionally biased region" description="Low complexity" evidence="1">
    <location>
        <begin position="97"/>
        <end position="109"/>
    </location>
</feature>
<comment type="caution">
    <text evidence="4">The sequence shown here is derived from an EMBL/GenBank/DDBJ whole genome shotgun (WGS) entry which is preliminary data.</text>
</comment>
<feature type="domain" description="DUF7732" evidence="3">
    <location>
        <begin position="115"/>
        <end position="238"/>
    </location>
</feature>
<evidence type="ECO:0000259" key="3">
    <source>
        <dbReference type="Pfam" id="PF24866"/>
    </source>
</evidence>
<gene>
    <name evidence="4" type="ORF">VTJ83DRAFT_406</name>
</gene>
<dbReference type="InterPro" id="IPR056634">
    <property type="entry name" value="DUF7732"/>
</dbReference>
<feature type="chain" id="PRO_5046894771" description="DUF7732 domain-containing protein" evidence="2">
    <location>
        <begin position="20"/>
        <end position="278"/>
    </location>
</feature>
<name>A0ABR4DLJ5_9PEZI</name>
<accession>A0ABR4DLJ5</accession>
<evidence type="ECO:0000256" key="1">
    <source>
        <dbReference type="SAM" id="MobiDB-lite"/>
    </source>
</evidence>
<dbReference type="Pfam" id="PF24866">
    <property type="entry name" value="DUF7732"/>
    <property type="match status" value="1"/>
</dbReference>
<dbReference type="GeneID" id="98125151"/>
<reference evidence="4 5" key="1">
    <citation type="journal article" date="2024" name="Commun. Biol.">
        <title>Comparative genomic analysis of thermophilic fungi reveals convergent evolutionary adaptations and gene losses.</title>
        <authorList>
            <person name="Steindorff A.S."/>
            <person name="Aguilar-Pontes M.V."/>
            <person name="Robinson A.J."/>
            <person name="Andreopoulos B."/>
            <person name="LaButti K."/>
            <person name="Kuo A."/>
            <person name="Mondo S."/>
            <person name="Riley R."/>
            <person name="Otillar R."/>
            <person name="Haridas S."/>
            <person name="Lipzen A."/>
            <person name="Grimwood J."/>
            <person name="Schmutz J."/>
            <person name="Clum A."/>
            <person name="Reid I.D."/>
            <person name="Moisan M.C."/>
            <person name="Butler G."/>
            <person name="Nguyen T.T.M."/>
            <person name="Dewar K."/>
            <person name="Conant G."/>
            <person name="Drula E."/>
            <person name="Henrissat B."/>
            <person name="Hansel C."/>
            <person name="Singer S."/>
            <person name="Hutchinson M.I."/>
            <person name="de Vries R.P."/>
            <person name="Natvig D.O."/>
            <person name="Powell A.J."/>
            <person name="Tsang A."/>
            <person name="Grigoriev I.V."/>
        </authorList>
    </citation>
    <scope>NUCLEOTIDE SEQUENCE [LARGE SCALE GENOMIC DNA]</scope>
    <source>
        <strain evidence="4 5">ATCC 22073</strain>
    </source>
</reference>
<sequence>MRLSQILLFASALVNAAGALDAPAVAEAAVHRPAARSPQAKRDETSALLAPPEAINDLVKRKGGGGGGGRGGGGRGGGGSSSGSSSSGRTSPNSNVGGRTTTGTGPQPRYGGGRYYGGGAVVPYKSGNRSPSGIAPVFAGAALLAFWPGVWLYGAYMYHWPHHHTFYNETSEQEESKPVSCACDPYLVCSCDFTDDTAYLADLIGNGSFHALDHAVITVATVNGTSTILLNGTLPNGTTAAGGDEEPDNAAGGLRALLVHAGWWPVVAAVAAIALTTA</sequence>
<protein>
    <recommendedName>
        <fullName evidence="3">DUF7732 domain-containing protein</fullName>
    </recommendedName>
</protein>
<organism evidence="4 5">
    <name type="scientific">Remersonia thermophila</name>
    <dbReference type="NCBI Taxonomy" id="72144"/>
    <lineage>
        <taxon>Eukaryota</taxon>
        <taxon>Fungi</taxon>
        <taxon>Dikarya</taxon>
        <taxon>Ascomycota</taxon>
        <taxon>Pezizomycotina</taxon>
        <taxon>Sordariomycetes</taxon>
        <taxon>Sordariomycetidae</taxon>
        <taxon>Sordariales</taxon>
        <taxon>Sordariales incertae sedis</taxon>
        <taxon>Remersonia</taxon>
    </lineage>
</organism>
<keyword evidence="2" id="KW-0732">Signal</keyword>
<dbReference type="PANTHER" id="PTHR42091:SF1">
    <property type="entry name" value="CONSERVED GLYCINE-RICH PROTEIN (AFU_ORTHOLOGUE AFUA_7G02440)"/>
    <property type="match status" value="1"/>
</dbReference>
<dbReference type="PANTHER" id="PTHR42091">
    <property type="entry name" value="CONSERVED GLYCINE-RICH PROTEIN (AFU_ORTHOLOGUE AFUA_7G02440)"/>
    <property type="match status" value="1"/>
</dbReference>
<evidence type="ECO:0000313" key="5">
    <source>
        <dbReference type="Proteomes" id="UP001600064"/>
    </source>
</evidence>
<feature type="compositionally biased region" description="Gly residues" evidence="1">
    <location>
        <begin position="64"/>
        <end position="81"/>
    </location>
</feature>
<keyword evidence="5" id="KW-1185">Reference proteome</keyword>
<evidence type="ECO:0000256" key="2">
    <source>
        <dbReference type="SAM" id="SignalP"/>
    </source>
</evidence>
<dbReference type="Proteomes" id="UP001600064">
    <property type="component" value="Unassembled WGS sequence"/>
</dbReference>